<dbReference type="AlphaFoldDB" id="A0AAE0NKI1"/>
<evidence type="ECO:0000256" key="3">
    <source>
        <dbReference type="ARBA" id="ARBA00004370"/>
    </source>
</evidence>
<evidence type="ECO:0000256" key="1">
    <source>
        <dbReference type="ARBA" id="ARBA00004173"/>
    </source>
</evidence>
<dbReference type="GO" id="GO:0016020">
    <property type="term" value="C:membrane"/>
    <property type="evidence" value="ECO:0007669"/>
    <property type="project" value="UniProtKB-SubCell"/>
</dbReference>
<reference evidence="10" key="1">
    <citation type="journal article" date="2023" name="Mol. Phylogenet. Evol.">
        <title>Genome-scale phylogeny and comparative genomics of the fungal order Sordariales.</title>
        <authorList>
            <person name="Hensen N."/>
            <person name="Bonometti L."/>
            <person name="Westerberg I."/>
            <person name="Brannstrom I.O."/>
            <person name="Guillou S."/>
            <person name="Cros-Aarteil S."/>
            <person name="Calhoun S."/>
            <person name="Haridas S."/>
            <person name="Kuo A."/>
            <person name="Mondo S."/>
            <person name="Pangilinan J."/>
            <person name="Riley R."/>
            <person name="LaButti K."/>
            <person name="Andreopoulos B."/>
            <person name="Lipzen A."/>
            <person name="Chen C."/>
            <person name="Yan M."/>
            <person name="Daum C."/>
            <person name="Ng V."/>
            <person name="Clum A."/>
            <person name="Steindorff A."/>
            <person name="Ohm R.A."/>
            <person name="Martin F."/>
            <person name="Silar P."/>
            <person name="Natvig D.O."/>
            <person name="Lalanne C."/>
            <person name="Gautier V."/>
            <person name="Ament-Velasquez S.L."/>
            <person name="Kruys A."/>
            <person name="Hutchinson M.I."/>
            <person name="Powell A.J."/>
            <person name="Barry K."/>
            <person name="Miller A.N."/>
            <person name="Grigoriev I.V."/>
            <person name="Debuchy R."/>
            <person name="Gladieux P."/>
            <person name="Hiltunen Thoren M."/>
            <person name="Johannesson H."/>
        </authorList>
    </citation>
    <scope>NUCLEOTIDE SEQUENCE</scope>
    <source>
        <strain evidence="10">CBS 958.72</strain>
    </source>
</reference>
<keyword evidence="5" id="KW-0256">Endoplasmic reticulum</keyword>
<comment type="similarity">
    <text evidence="4">Belongs to the putative lipase ROG1 family.</text>
</comment>
<dbReference type="Proteomes" id="UP001287356">
    <property type="component" value="Unassembled WGS sequence"/>
</dbReference>
<dbReference type="SUPFAM" id="SSF53474">
    <property type="entry name" value="alpha/beta-Hydrolases"/>
    <property type="match status" value="1"/>
</dbReference>
<feature type="region of interest" description="Disordered" evidence="8">
    <location>
        <begin position="240"/>
        <end position="265"/>
    </location>
</feature>
<evidence type="ECO:0000259" key="9">
    <source>
        <dbReference type="Pfam" id="PF05057"/>
    </source>
</evidence>
<gene>
    <name evidence="10" type="ORF">B0T24DRAFT_673110</name>
</gene>
<keyword evidence="6" id="KW-0496">Mitochondrion</keyword>
<comment type="caution">
    <text evidence="10">The sequence shown here is derived from an EMBL/GenBank/DDBJ whole genome shotgun (WGS) entry which is preliminary data.</text>
</comment>
<evidence type="ECO:0000256" key="4">
    <source>
        <dbReference type="ARBA" id="ARBA00007920"/>
    </source>
</evidence>
<dbReference type="InterPro" id="IPR007751">
    <property type="entry name" value="DUF676_lipase-like"/>
</dbReference>
<dbReference type="InterPro" id="IPR029058">
    <property type="entry name" value="AB_hydrolase_fold"/>
</dbReference>
<dbReference type="PANTHER" id="PTHR48182">
    <property type="entry name" value="PROTEIN SERAC1"/>
    <property type="match status" value="1"/>
</dbReference>
<evidence type="ECO:0000313" key="11">
    <source>
        <dbReference type="Proteomes" id="UP001287356"/>
    </source>
</evidence>
<keyword evidence="11" id="KW-1185">Reference proteome</keyword>
<dbReference type="GO" id="GO:0005783">
    <property type="term" value="C:endoplasmic reticulum"/>
    <property type="evidence" value="ECO:0007669"/>
    <property type="project" value="UniProtKB-SubCell"/>
</dbReference>
<proteinExistence type="inferred from homology"/>
<comment type="subcellular location">
    <subcellularLocation>
        <location evidence="2">Endoplasmic reticulum</location>
    </subcellularLocation>
    <subcellularLocation>
        <location evidence="3">Membrane</location>
    </subcellularLocation>
    <subcellularLocation>
        <location evidence="1">Mitochondrion</location>
    </subcellularLocation>
</comment>
<dbReference type="GO" id="GO:0005739">
    <property type="term" value="C:mitochondrion"/>
    <property type="evidence" value="ECO:0007669"/>
    <property type="project" value="UniProtKB-SubCell"/>
</dbReference>
<feature type="region of interest" description="Disordered" evidence="8">
    <location>
        <begin position="412"/>
        <end position="432"/>
    </location>
</feature>
<dbReference type="Gene3D" id="3.40.50.1820">
    <property type="entry name" value="alpha/beta hydrolase"/>
    <property type="match status" value="1"/>
</dbReference>
<evidence type="ECO:0000256" key="2">
    <source>
        <dbReference type="ARBA" id="ARBA00004240"/>
    </source>
</evidence>
<keyword evidence="7" id="KW-0472">Membrane</keyword>
<feature type="domain" description="DUF676" evidence="9">
    <location>
        <begin position="21"/>
        <end position="161"/>
    </location>
</feature>
<accession>A0AAE0NKI1</accession>
<organism evidence="10 11">
    <name type="scientific">Lasiosphaeria ovina</name>
    <dbReference type="NCBI Taxonomy" id="92902"/>
    <lineage>
        <taxon>Eukaryota</taxon>
        <taxon>Fungi</taxon>
        <taxon>Dikarya</taxon>
        <taxon>Ascomycota</taxon>
        <taxon>Pezizomycotina</taxon>
        <taxon>Sordariomycetes</taxon>
        <taxon>Sordariomycetidae</taxon>
        <taxon>Sordariales</taxon>
        <taxon>Lasiosphaeriaceae</taxon>
        <taxon>Lasiosphaeria</taxon>
    </lineage>
</organism>
<dbReference type="InterPro" id="IPR052374">
    <property type="entry name" value="SERAC1"/>
</dbReference>
<evidence type="ECO:0000256" key="5">
    <source>
        <dbReference type="ARBA" id="ARBA00022824"/>
    </source>
</evidence>
<sequence length="482" mass="53336">MDRKVILKKLYNPKGTPNIDIVLVHGVNGHPVKTWKDADSNTLWPKHWLPKVFPQGRVFSFGYNADMYRNNSAAGIRDNARTLLSYIESERDSRLSPTIVFIAHCLGGLIVKQALYFAEYDPDYRDAGINIKTELIVFFGTPNQGTHEDNWNHIAKPYTMLDKRAVITNTLLRDSHELSEINAKFRQLSYDYEITNFYENGALEPNSKLIVEATATQIGVGHEKLRAVNDNHVAMCQFRSGHNSSSEEDGTDSEDDGDSADGGDDLDHGLRNFRILCQDIEKATTIQPSLDALGELSAARGMKAARKEQQKEMSRMTEVSEVPATAPNRMFDGAPVTTDEGVVARSTANNIAAPAIFSGSRQERYGEVLRGSGSQAFDGRRRYLTKEEEGVFVSDTIQVTATRTTTKTYHVAGGQQQGGGIEPENYSSSPPPTMIEDGRVRRDGIASRGIGAKVFGFFGLPWRESTKAAPLEGLFVSSPYRS</sequence>
<evidence type="ECO:0000256" key="7">
    <source>
        <dbReference type="ARBA" id="ARBA00023136"/>
    </source>
</evidence>
<dbReference type="EMBL" id="JAULSN010000001">
    <property type="protein sequence ID" value="KAK3383208.1"/>
    <property type="molecule type" value="Genomic_DNA"/>
</dbReference>
<evidence type="ECO:0000256" key="6">
    <source>
        <dbReference type="ARBA" id="ARBA00023128"/>
    </source>
</evidence>
<reference evidence="10" key="2">
    <citation type="submission" date="2023-06" db="EMBL/GenBank/DDBJ databases">
        <authorList>
            <consortium name="Lawrence Berkeley National Laboratory"/>
            <person name="Haridas S."/>
            <person name="Hensen N."/>
            <person name="Bonometti L."/>
            <person name="Westerberg I."/>
            <person name="Brannstrom I.O."/>
            <person name="Guillou S."/>
            <person name="Cros-Aarteil S."/>
            <person name="Calhoun S."/>
            <person name="Kuo A."/>
            <person name="Mondo S."/>
            <person name="Pangilinan J."/>
            <person name="Riley R."/>
            <person name="Labutti K."/>
            <person name="Andreopoulos B."/>
            <person name="Lipzen A."/>
            <person name="Chen C."/>
            <person name="Yanf M."/>
            <person name="Daum C."/>
            <person name="Ng V."/>
            <person name="Clum A."/>
            <person name="Steindorff A."/>
            <person name="Ohm R."/>
            <person name="Martin F."/>
            <person name="Silar P."/>
            <person name="Natvig D."/>
            <person name="Lalanne C."/>
            <person name="Gautier V."/>
            <person name="Ament-Velasquez S.L."/>
            <person name="Kruys A."/>
            <person name="Hutchinson M.I."/>
            <person name="Powell A.J."/>
            <person name="Barry K."/>
            <person name="Miller A.N."/>
            <person name="Grigoriev I.V."/>
            <person name="Debuchy R."/>
            <person name="Gladieux P."/>
            <person name="Thoren M.H."/>
            <person name="Johannesson H."/>
        </authorList>
    </citation>
    <scope>NUCLEOTIDE SEQUENCE</scope>
    <source>
        <strain evidence="10">CBS 958.72</strain>
    </source>
</reference>
<evidence type="ECO:0000256" key="8">
    <source>
        <dbReference type="SAM" id="MobiDB-lite"/>
    </source>
</evidence>
<evidence type="ECO:0000313" key="10">
    <source>
        <dbReference type="EMBL" id="KAK3383208.1"/>
    </source>
</evidence>
<dbReference type="Pfam" id="PF05057">
    <property type="entry name" value="DUF676"/>
    <property type="match status" value="1"/>
</dbReference>
<feature type="compositionally biased region" description="Acidic residues" evidence="8">
    <location>
        <begin position="246"/>
        <end position="264"/>
    </location>
</feature>
<name>A0AAE0NKI1_9PEZI</name>
<protein>
    <recommendedName>
        <fullName evidence="9">DUF676 domain-containing protein</fullName>
    </recommendedName>
</protein>
<dbReference type="PANTHER" id="PTHR48182:SF2">
    <property type="entry name" value="PROTEIN SERAC1"/>
    <property type="match status" value="1"/>
</dbReference>